<keyword evidence="3" id="KW-1185">Reference proteome</keyword>
<dbReference type="InterPro" id="IPR050643">
    <property type="entry name" value="Periplasmic_pilus_chap"/>
</dbReference>
<sequence length="245" mass="26447">MRCLHFAGSVMASVWLGLALLVSGAFPSGASAAALRVSPVLLDLIAPTSATGLRIWNDSNQSVDIQVRVFRWVQKDGQQSYQPTTDVVASPPISTLQAGSQNIIRIVRVSRQPVVNEESYRLVVDELPSPSLQEGGNVTVVLRHSIPLFFSQAVLDQPDVEWNVQTQSDGSMRLDAVNRGPRRLKISNLSLSGQGNEEVRYAGLLGYVLGNSKMSWVLNGAHAFAGPYDLTADSEAGQFSAVDLD</sequence>
<dbReference type="InterPro" id="IPR013783">
    <property type="entry name" value="Ig-like_fold"/>
</dbReference>
<dbReference type="Gene3D" id="2.60.40.10">
    <property type="entry name" value="Immunoglobulins"/>
    <property type="match status" value="1"/>
</dbReference>
<organism evidence="2 3">
    <name type="scientific">Thalassospira marina</name>
    <dbReference type="NCBI Taxonomy" id="2048283"/>
    <lineage>
        <taxon>Bacteria</taxon>
        <taxon>Pseudomonadati</taxon>
        <taxon>Pseudomonadota</taxon>
        <taxon>Alphaproteobacteria</taxon>
        <taxon>Rhodospirillales</taxon>
        <taxon>Thalassospiraceae</taxon>
        <taxon>Thalassospira</taxon>
    </lineage>
</organism>
<proteinExistence type="predicted"/>
<gene>
    <name evidence="2" type="ORF">CSC3H3_14750</name>
</gene>
<dbReference type="PANTHER" id="PTHR30251:SF4">
    <property type="entry name" value="SLR1668 PROTEIN"/>
    <property type="match status" value="1"/>
</dbReference>
<accession>A0ABM6QBE7</accession>
<reference evidence="2 3" key="1">
    <citation type="submission" date="2017-10" db="EMBL/GenBank/DDBJ databases">
        <title>Biodiversity and function of Thalassospira species in the particle-attached aromatic-hydrocarbon-degrading consortia from the surface seawater of the China South Sea.</title>
        <authorList>
            <person name="Dong C."/>
            <person name="Liu R."/>
            <person name="Shao Z."/>
        </authorList>
    </citation>
    <scope>NUCLEOTIDE SEQUENCE [LARGE SCALE GENOMIC DNA]</scope>
    <source>
        <strain evidence="2 3">CSC3H3</strain>
    </source>
</reference>
<feature type="domain" description="Pili assembly chaperone N-terminal" evidence="1">
    <location>
        <begin position="36"/>
        <end position="150"/>
    </location>
</feature>
<dbReference type="Proteomes" id="UP000233458">
    <property type="component" value="Chromosome"/>
</dbReference>
<evidence type="ECO:0000313" key="2">
    <source>
        <dbReference type="EMBL" id="AUG53829.1"/>
    </source>
</evidence>
<dbReference type="InterPro" id="IPR008962">
    <property type="entry name" value="PapD-like_sf"/>
</dbReference>
<dbReference type="SUPFAM" id="SSF49354">
    <property type="entry name" value="PapD-like"/>
    <property type="match status" value="1"/>
</dbReference>
<dbReference type="EMBL" id="CP024199">
    <property type="protein sequence ID" value="AUG53829.1"/>
    <property type="molecule type" value="Genomic_DNA"/>
</dbReference>
<dbReference type="InterPro" id="IPR016147">
    <property type="entry name" value="Pili_assmbl_chaperone_N"/>
</dbReference>
<evidence type="ECO:0000313" key="3">
    <source>
        <dbReference type="Proteomes" id="UP000233458"/>
    </source>
</evidence>
<dbReference type="PANTHER" id="PTHR30251">
    <property type="entry name" value="PILUS ASSEMBLY CHAPERONE"/>
    <property type="match status" value="1"/>
</dbReference>
<protein>
    <submittedName>
        <fullName evidence="2">Pilus assembly protein</fullName>
    </submittedName>
</protein>
<dbReference type="Pfam" id="PF00345">
    <property type="entry name" value="PapD_N"/>
    <property type="match status" value="1"/>
</dbReference>
<name>A0ABM6QBE7_9PROT</name>
<evidence type="ECO:0000259" key="1">
    <source>
        <dbReference type="Pfam" id="PF00345"/>
    </source>
</evidence>